<feature type="transmembrane region" description="Helical" evidence="7">
    <location>
        <begin position="179"/>
        <end position="200"/>
    </location>
</feature>
<feature type="transmembrane region" description="Helical" evidence="7">
    <location>
        <begin position="6"/>
        <end position="28"/>
    </location>
</feature>
<evidence type="ECO:0000256" key="6">
    <source>
        <dbReference type="ARBA" id="ARBA00023136"/>
    </source>
</evidence>
<keyword evidence="6 7" id="KW-0472">Membrane</keyword>
<dbReference type="PANTHER" id="PTHR42751:SF6">
    <property type="entry name" value="CONSERVED INTEGRAL MEMBRANE TRANSPORT PROTEIN-RELATED"/>
    <property type="match status" value="1"/>
</dbReference>
<comment type="similarity">
    <text evidence="2">Belongs to the monovalent cation:proton antiporter 2 (CPA2) transporter (TC 2.A.37) family.</text>
</comment>
<name>A0A327JI58_9HYPH</name>
<dbReference type="InterPro" id="IPR006153">
    <property type="entry name" value="Cation/H_exchanger_TM"/>
</dbReference>
<feature type="transmembrane region" description="Helical" evidence="7">
    <location>
        <begin position="220"/>
        <end position="239"/>
    </location>
</feature>
<keyword evidence="4 7" id="KW-0812">Transmembrane</keyword>
<comment type="subcellular location">
    <subcellularLocation>
        <location evidence="1">Membrane</location>
        <topology evidence="1">Multi-pass membrane protein</topology>
    </subcellularLocation>
</comment>
<dbReference type="GO" id="GO:0016020">
    <property type="term" value="C:membrane"/>
    <property type="evidence" value="ECO:0007669"/>
    <property type="project" value="UniProtKB-SubCell"/>
</dbReference>
<feature type="transmembrane region" description="Helical" evidence="7">
    <location>
        <begin position="116"/>
        <end position="139"/>
    </location>
</feature>
<feature type="transmembrane region" description="Helical" evidence="7">
    <location>
        <begin position="332"/>
        <end position="353"/>
    </location>
</feature>
<evidence type="ECO:0000256" key="3">
    <source>
        <dbReference type="ARBA" id="ARBA00022448"/>
    </source>
</evidence>
<proteinExistence type="inferred from homology"/>
<feature type="transmembrane region" description="Helical" evidence="7">
    <location>
        <begin position="151"/>
        <end position="173"/>
    </location>
</feature>
<evidence type="ECO:0000256" key="5">
    <source>
        <dbReference type="ARBA" id="ARBA00022989"/>
    </source>
</evidence>
<sequence length="471" mass="50719">MEGHVAELTGIAIVLAVSTIVGIIFLYLKQPPIVGYILGGVVLGPTGLGLVRATESVLVLAELGVVLLLFLIGMELSLRAFMLVLRPAVLTVIGQIAVSLGITFGFGAVFDWPLQQSLLLGFIVSISSTAVTITMLESFGEMRSMTGRITVGVLIAQDIAVVPMIILIGSMGGGAETNFGWVAAKLALALGVLVLVLRFLSRRKKITLPFSKAVQGRSDVVAVAAIALCFAAGAISALFGMSAAFGAFVAGLLVANSTLRSEAIAVTHPIQSVLVVVFFLSIGLLIDLNYVWANLWPILLFVLGILTAKSLVNVLLLHAVGEPWERAFPAGLMMAQIGEFSFVLAAIGASSGVINVDGYRFSVTVIALSLLVSPLWMSIVRHFLEVAKDGITDFRTALGETYQAEMVDLGRGATALKRRWLRLRIAERRRRRAMGKAWRLNRERRRASKKAQKMAKVEERFRKLSDFQDTA</sequence>
<protein>
    <recommendedName>
        <fullName evidence="8">Cation/H+ exchanger transmembrane domain-containing protein</fullName>
    </recommendedName>
</protein>
<feature type="transmembrane region" description="Helical" evidence="7">
    <location>
        <begin position="88"/>
        <end position="110"/>
    </location>
</feature>
<dbReference type="AlphaFoldDB" id="A0A327JI58"/>
<evidence type="ECO:0000256" key="7">
    <source>
        <dbReference type="SAM" id="Phobius"/>
    </source>
</evidence>
<dbReference type="Gene3D" id="1.20.1530.20">
    <property type="match status" value="1"/>
</dbReference>
<keyword evidence="3" id="KW-0813">Transport</keyword>
<evidence type="ECO:0000256" key="2">
    <source>
        <dbReference type="ARBA" id="ARBA00005551"/>
    </source>
</evidence>
<evidence type="ECO:0000259" key="8">
    <source>
        <dbReference type="Pfam" id="PF00999"/>
    </source>
</evidence>
<dbReference type="GO" id="GO:0015297">
    <property type="term" value="F:antiporter activity"/>
    <property type="evidence" value="ECO:0007669"/>
    <property type="project" value="InterPro"/>
</dbReference>
<dbReference type="Proteomes" id="UP000249299">
    <property type="component" value="Unassembled WGS sequence"/>
</dbReference>
<feature type="transmembrane region" description="Helical" evidence="7">
    <location>
        <begin position="273"/>
        <end position="292"/>
    </location>
</feature>
<evidence type="ECO:0000256" key="1">
    <source>
        <dbReference type="ARBA" id="ARBA00004141"/>
    </source>
</evidence>
<feature type="transmembrane region" description="Helical" evidence="7">
    <location>
        <begin position="359"/>
        <end position="379"/>
    </location>
</feature>
<dbReference type="OrthoDB" id="9781411at2"/>
<comment type="caution">
    <text evidence="9">The sequence shown here is derived from an EMBL/GenBank/DDBJ whole genome shotgun (WGS) entry which is preliminary data.</text>
</comment>
<dbReference type="GO" id="GO:1902600">
    <property type="term" value="P:proton transmembrane transport"/>
    <property type="evidence" value="ECO:0007669"/>
    <property type="project" value="InterPro"/>
</dbReference>
<reference evidence="9 10" key="1">
    <citation type="submission" date="2017-07" db="EMBL/GenBank/DDBJ databases">
        <title>Draft Genome Sequences of Select Purple Nonsulfur Bacteria.</title>
        <authorList>
            <person name="Lasarre B."/>
            <person name="Mckinlay J.B."/>
        </authorList>
    </citation>
    <scope>NUCLEOTIDE SEQUENCE [LARGE SCALE GENOMIC DNA]</scope>
    <source>
        <strain evidence="9 10">DSM 11290</strain>
    </source>
</reference>
<feature type="transmembrane region" description="Helical" evidence="7">
    <location>
        <begin position="33"/>
        <end position="51"/>
    </location>
</feature>
<evidence type="ECO:0000256" key="4">
    <source>
        <dbReference type="ARBA" id="ARBA00022692"/>
    </source>
</evidence>
<dbReference type="InterPro" id="IPR038770">
    <property type="entry name" value="Na+/solute_symporter_sf"/>
</dbReference>
<feature type="transmembrane region" description="Helical" evidence="7">
    <location>
        <begin position="57"/>
        <end position="76"/>
    </location>
</feature>
<keyword evidence="10" id="KW-1185">Reference proteome</keyword>
<dbReference type="RefSeq" id="WP_111435310.1">
    <property type="nucleotide sequence ID" value="NZ_JACIGG010000011.1"/>
</dbReference>
<organism evidence="9 10">
    <name type="scientific">Rhodobium orientis</name>
    <dbReference type="NCBI Taxonomy" id="34017"/>
    <lineage>
        <taxon>Bacteria</taxon>
        <taxon>Pseudomonadati</taxon>
        <taxon>Pseudomonadota</taxon>
        <taxon>Alphaproteobacteria</taxon>
        <taxon>Hyphomicrobiales</taxon>
        <taxon>Rhodobiaceae</taxon>
        <taxon>Rhodobium</taxon>
    </lineage>
</organism>
<dbReference type="Pfam" id="PF00999">
    <property type="entry name" value="Na_H_Exchanger"/>
    <property type="match status" value="1"/>
</dbReference>
<dbReference type="PANTHER" id="PTHR42751">
    <property type="entry name" value="SODIUM/HYDROGEN EXCHANGER FAMILY/TRKA DOMAIN PROTEIN"/>
    <property type="match status" value="1"/>
</dbReference>
<keyword evidence="5 7" id="KW-1133">Transmembrane helix</keyword>
<evidence type="ECO:0000313" key="9">
    <source>
        <dbReference type="EMBL" id="RAI26087.1"/>
    </source>
</evidence>
<dbReference type="EMBL" id="NPEV01000036">
    <property type="protein sequence ID" value="RAI26087.1"/>
    <property type="molecule type" value="Genomic_DNA"/>
</dbReference>
<gene>
    <name evidence="9" type="ORF">CH339_15610</name>
</gene>
<feature type="domain" description="Cation/H+ exchanger transmembrane" evidence="8">
    <location>
        <begin position="17"/>
        <end position="378"/>
    </location>
</feature>
<evidence type="ECO:0000313" key="10">
    <source>
        <dbReference type="Proteomes" id="UP000249299"/>
    </source>
</evidence>
<accession>A0A327JI58</accession>
<feature type="transmembrane region" description="Helical" evidence="7">
    <location>
        <begin position="298"/>
        <end position="320"/>
    </location>
</feature>